<keyword evidence="10" id="KW-1185">Reference proteome</keyword>
<dbReference type="CDD" id="cd14014">
    <property type="entry name" value="STKc_PknB_like"/>
    <property type="match status" value="1"/>
</dbReference>
<keyword evidence="9" id="KW-0723">Serine/threonine-protein kinase</keyword>
<accession>A0ABS3X527</accession>
<dbReference type="PROSITE" id="PS00107">
    <property type="entry name" value="PROTEIN_KINASE_ATP"/>
    <property type="match status" value="1"/>
</dbReference>
<keyword evidence="1" id="KW-0808">Transferase</keyword>
<evidence type="ECO:0000259" key="8">
    <source>
        <dbReference type="PROSITE" id="PS50011"/>
    </source>
</evidence>
<comment type="caution">
    <text evidence="9">The sequence shown here is derived from an EMBL/GenBank/DDBJ whole genome shotgun (WGS) entry which is preliminary data.</text>
</comment>
<dbReference type="InterPro" id="IPR017441">
    <property type="entry name" value="Protein_kinase_ATP_BS"/>
</dbReference>
<organism evidence="9 10">
    <name type="scientific">Streptomyces oryzae</name>
    <dbReference type="NCBI Taxonomy" id="1434886"/>
    <lineage>
        <taxon>Bacteria</taxon>
        <taxon>Bacillati</taxon>
        <taxon>Actinomycetota</taxon>
        <taxon>Actinomycetes</taxon>
        <taxon>Kitasatosporales</taxon>
        <taxon>Streptomycetaceae</taxon>
        <taxon>Streptomyces</taxon>
    </lineage>
</organism>
<dbReference type="PANTHER" id="PTHR43289">
    <property type="entry name" value="MITOGEN-ACTIVATED PROTEIN KINASE KINASE KINASE 20-RELATED"/>
    <property type="match status" value="1"/>
</dbReference>
<feature type="binding site" evidence="5">
    <location>
        <position position="43"/>
    </location>
    <ligand>
        <name>ATP</name>
        <dbReference type="ChEBI" id="CHEBI:30616"/>
    </ligand>
</feature>
<keyword evidence="2 5" id="KW-0547">Nucleotide-binding</keyword>
<feature type="compositionally biased region" description="Low complexity" evidence="6">
    <location>
        <begin position="351"/>
        <end position="384"/>
    </location>
</feature>
<dbReference type="SUPFAM" id="SSF56112">
    <property type="entry name" value="Protein kinase-like (PK-like)"/>
    <property type="match status" value="1"/>
</dbReference>
<dbReference type="Gene3D" id="3.30.200.20">
    <property type="entry name" value="Phosphorylase Kinase, domain 1"/>
    <property type="match status" value="1"/>
</dbReference>
<dbReference type="Proteomes" id="UP001519064">
    <property type="component" value="Unassembled WGS sequence"/>
</dbReference>
<dbReference type="PROSITE" id="PS00108">
    <property type="entry name" value="PROTEIN_KINASE_ST"/>
    <property type="match status" value="1"/>
</dbReference>
<evidence type="ECO:0000256" key="2">
    <source>
        <dbReference type="ARBA" id="ARBA00022741"/>
    </source>
</evidence>
<dbReference type="PROSITE" id="PS50011">
    <property type="entry name" value="PROTEIN_KINASE_DOM"/>
    <property type="match status" value="1"/>
</dbReference>
<evidence type="ECO:0000313" key="10">
    <source>
        <dbReference type="Proteomes" id="UP001519064"/>
    </source>
</evidence>
<feature type="region of interest" description="Disordered" evidence="6">
    <location>
        <begin position="291"/>
        <end position="317"/>
    </location>
</feature>
<keyword evidence="3 9" id="KW-0418">Kinase</keyword>
<gene>
    <name evidence="9" type="ORF">ITI46_00510</name>
</gene>
<dbReference type="InterPro" id="IPR000719">
    <property type="entry name" value="Prot_kinase_dom"/>
</dbReference>
<dbReference type="GO" id="GO:0004674">
    <property type="term" value="F:protein serine/threonine kinase activity"/>
    <property type="evidence" value="ECO:0007669"/>
    <property type="project" value="UniProtKB-KW"/>
</dbReference>
<feature type="region of interest" description="Disordered" evidence="6">
    <location>
        <begin position="351"/>
        <end position="405"/>
    </location>
</feature>
<evidence type="ECO:0000256" key="4">
    <source>
        <dbReference type="ARBA" id="ARBA00022840"/>
    </source>
</evidence>
<keyword evidence="7" id="KW-0472">Membrane</keyword>
<keyword evidence="4 5" id="KW-0067">ATP-binding</keyword>
<dbReference type="Gene3D" id="1.10.510.10">
    <property type="entry name" value="Transferase(Phosphotransferase) domain 1"/>
    <property type="match status" value="1"/>
</dbReference>
<evidence type="ECO:0000256" key="1">
    <source>
        <dbReference type="ARBA" id="ARBA00022679"/>
    </source>
</evidence>
<reference evidence="9 10" key="1">
    <citation type="submission" date="2020-11" db="EMBL/GenBank/DDBJ databases">
        <title>Streptomyces spirodelae sp. nov., isolated from duckweed.</title>
        <authorList>
            <person name="Saimee Y."/>
            <person name="Duangmal K."/>
        </authorList>
    </citation>
    <scope>NUCLEOTIDE SEQUENCE [LARGE SCALE GENOMIC DNA]</scope>
    <source>
        <strain evidence="9 10">S16-07</strain>
    </source>
</reference>
<evidence type="ECO:0000256" key="6">
    <source>
        <dbReference type="SAM" id="MobiDB-lite"/>
    </source>
</evidence>
<dbReference type="RefSeq" id="WP_209237081.1">
    <property type="nucleotide sequence ID" value="NZ_JADKMA010000001.1"/>
</dbReference>
<dbReference type="Pfam" id="PF00069">
    <property type="entry name" value="Pkinase"/>
    <property type="match status" value="1"/>
</dbReference>
<name>A0ABS3X527_9ACTN</name>
<evidence type="ECO:0000256" key="3">
    <source>
        <dbReference type="ARBA" id="ARBA00022777"/>
    </source>
</evidence>
<keyword evidence="7" id="KW-1133">Transmembrane helix</keyword>
<dbReference type="InterPro" id="IPR008271">
    <property type="entry name" value="Ser/Thr_kinase_AS"/>
</dbReference>
<protein>
    <submittedName>
        <fullName evidence="9">Serine/threonine protein kinase</fullName>
    </submittedName>
</protein>
<feature type="domain" description="Protein kinase" evidence="8">
    <location>
        <begin position="15"/>
        <end position="270"/>
    </location>
</feature>
<sequence>MDPLQPGDPRRVGKYRLVGRLGEGGMGRVFFGRSPGGRPVAVKLIRYEYAQRDRFRARFAREVEAARRVGGFHTALVIDADPEADPPWMVTAYIPGPSLHGAVTAHGPLDGQAVRILGAGLAEGLAAIHACGLVHRDLKPGNVVLAADGPRIIDFGIAGTQDAGKLTATGAVLGTYAYMSPEQVNGHRPEAAGDVFALGAVLGFAATGHSPFHGETTAAILHRITSEPPDLRGLAVEHDLGDLIVACLAKDPADRPPLTDVLARLAGPWPTAGWLPPAVMDMIASRESASAGALASEAAEPDHPLHGQPTVDPPPERRVRRRAALLTGLVASLGAVGAIAAGAMFLLPPESAKPSAAPQESAEPSPALPDPAKSSSASPESAKPTVLPESAEPSATRGRVVTDDGRAFGPGGWSQFTVTVDPSNDGVRLTRRLDSSVFGQSATLSVNGKKAGRWVPMAGALTVWVDQTVELPRSATKGRKVLTVRNTFESSTKDFNEFTYFVDQKVDGLWRRADVVDIGPSNLAEEKAHRYRIEEKTWEGTRTFRYRGT</sequence>
<proteinExistence type="predicted"/>
<evidence type="ECO:0000256" key="7">
    <source>
        <dbReference type="SAM" id="Phobius"/>
    </source>
</evidence>
<evidence type="ECO:0000256" key="5">
    <source>
        <dbReference type="PROSITE-ProRule" id="PRU10141"/>
    </source>
</evidence>
<dbReference type="InterPro" id="IPR011009">
    <property type="entry name" value="Kinase-like_dom_sf"/>
</dbReference>
<dbReference type="PANTHER" id="PTHR43289:SF34">
    <property type="entry name" value="SERINE_THREONINE-PROTEIN KINASE YBDM-RELATED"/>
    <property type="match status" value="1"/>
</dbReference>
<dbReference type="SMART" id="SM00220">
    <property type="entry name" value="S_TKc"/>
    <property type="match status" value="1"/>
</dbReference>
<keyword evidence="7" id="KW-0812">Transmembrane</keyword>
<dbReference type="EMBL" id="JADKMA010000001">
    <property type="protein sequence ID" value="MBO8190207.1"/>
    <property type="molecule type" value="Genomic_DNA"/>
</dbReference>
<evidence type="ECO:0000313" key="9">
    <source>
        <dbReference type="EMBL" id="MBO8190207.1"/>
    </source>
</evidence>
<feature type="transmembrane region" description="Helical" evidence="7">
    <location>
        <begin position="323"/>
        <end position="347"/>
    </location>
</feature>